<evidence type="ECO:0000256" key="3">
    <source>
        <dbReference type="ARBA" id="ARBA00022692"/>
    </source>
</evidence>
<proteinExistence type="predicted"/>
<evidence type="ECO:0000256" key="2">
    <source>
        <dbReference type="ARBA" id="ARBA00022448"/>
    </source>
</evidence>
<accession>A0A6H9YQ90</accession>
<feature type="transmembrane region" description="Helical" evidence="6">
    <location>
        <begin position="291"/>
        <end position="312"/>
    </location>
</feature>
<evidence type="ECO:0000259" key="7">
    <source>
        <dbReference type="PROSITE" id="PS50850"/>
    </source>
</evidence>
<dbReference type="PANTHER" id="PTHR42718">
    <property type="entry name" value="MAJOR FACILITATOR SUPERFAMILY MULTIDRUG TRANSPORTER MFSC"/>
    <property type="match status" value="1"/>
</dbReference>
<dbReference type="InterPro" id="IPR036259">
    <property type="entry name" value="MFS_trans_sf"/>
</dbReference>
<dbReference type="InterPro" id="IPR011701">
    <property type="entry name" value="MFS"/>
</dbReference>
<dbReference type="PROSITE" id="PS50850">
    <property type="entry name" value="MFS"/>
    <property type="match status" value="1"/>
</dbReference>
<dbReference type="OrthoDB" id="9812221at2"/>
<feature type="transmembrane region" description="Helical" evidence="6">
    <location>
        <begin position="100"/>
        <end position="122"/>
    </location>
</feature>
<evidence type="ECO:0000313" key="9">
    <source>
        <dbReference type="Proteomes" id="UP000468735"/>
    </source>
</evidence>
<feature type="transmembrane region" description="Helical" evidence="6">
    <location>
        <begin position="157"/>
        <end position="179"/>
    </location>
</feature>
<dbReference type="GO" id="GO:0005886">
    <property type="term" value="C:plasma membrane"/>
    <property type="evidence" value="ECO:0007669"/>
    <property type="project" value="UniProtKB-SubCell"/>
</dbReference>
<evidence type="ECO:0000313" key="8">
    <source>
        <dbReference type="EMBL" id="KAB2342227.1"/>
    </source>
</evidence>
<evidence type="ECO:0000256" key="5">
    <source>
        <dbReference type="ARBA" id="ARBA00023136"/>
    </source>
</evidence>
<dbReference type="Pfam" id="PF07690">
    <property type="entry name" value="MFS_1"/>
    <property type="match status" value="1"/>
</dbReference>
<dbReference type="SUPFAM" id="SSF103473">
    <property type="entry name" value="MFS general substrate transporter"/>
    <property type="match status" value="1"/>
</dbReference>
<dbReference type="Gene3D" id="1.20.1720.10">
    <property type="entry name" value="Multidrug resistance protein D"/>
    <property type="match status" value="1"/>
</dbReference>
<comment type="subcellular location">
    <subcellularLocation>
        <location evidence="1">Cell membrane</location>
        <topology evidence="1">Multi-pass membrane protein</topology>
    </subcellularLocation>
</comment>
<dbReference type="AlphaFoldDB" id="A0A6H9YQ90"/>
<dbReference type="EMBL" id="WBMT01000023">
    <property type="protein sequence ID" value="KAB2342227.1"/>
    <property type="molecule type" value="Genomic_DNA"/>
</dbReference>
<evidence type="ECO:0000256" key="4">
    <source>
        <dbReference type="ARBA" id="ARBA00022989"/>
    </source>
</evidence>
<evidence type="ECO:0000256" key="6">
    <source>
        <dbReference type="SAM" id="Phobius"/>
    </source>
</evidence>
<organism evidence="8 9">
    <name type="scientific">Actinomadura rudentiformis</name>
    <dbReference type="NCBI Taxonomy" id="359158"/>
    <lineage>
        <taxon>Bacteria</taxon>
        <taxon>Bacillati</taxon>
        <taxon>Actinomycetota</taxon>
        <taxon>Actinomycetes</taxon>
        <taxon>Streptosporangiales</taxon>
        <taxon>Thermomonosporaceae</taxon>
        <taxon>Actinomadura</taxon>
    </lineage>
</organism>
<feature type="transmembrane region" description="Helical" evidence="6">
    <location>
        <begin position="71"/>
        <end position="94"/>
    </location>
</feature>
<evidence type="ECO:0000256" key="1">
    <source>
        <dbReference type="ARBA" id="ARBA00004651"/>
    </source>
</evidence>
<keyword evidence="9" id="KW-1185">Reference proteome</keyword>
<sequence length="440" mass="44855">MRWAPVMVAALAMLMVTLEMSLASVTLPAIGAELDVGSGATKWVILAYALPTAALAIPVGRWVDQADARTVFLFAVIGVAVSSVLAAAAPVFWLLLLARLLQGVMGALVAAVYMPIVAAAVPPERRGRALGYVATVMPLGAMAGTSIGGFVADGLGWRPVFLLKLPVLAIVVWLGYRMLPRGTGGVPRPDRTLYGDTLILGGAVAALLLAFDRVEGDAFVLAGLLAVGALALGVWWTRLRSSHPILSLARRPAFGLPLLALLLMASYIGLTLFLLPFYVADVVDGSPAMMGLALMFFVGSFAAGSPFAGNLADRFPIRLVAAAGGALSLGGTLAMLTLGPDAGVVDLAWRLALIGLGQSFFNIPNNTAILAATPADMVGAGSGVSMTARTLAFTVGPSLAALAYTLGGSGAAGFNSGVVLIAALQGAGLLAALAARPVRS</sequence>
<feature type="transmembrane region" description="Helical" evidence="6">
    <location>
        <begin position="217"/>
        <end position="237"/>
    </location>
</feature>
<keyword evidence="4 6" id="KW-1133">Transmembrane helix</keyword>
<feature type="transmembrane region" description="Helical" evidence="6">
    <location>
        <begin position="258"/>
        <end position="279"/>
    </location>
</feature>
<feature type="transmembrane region" description="Helical" evidence="6">
    <location>
        <begin position="319"/>
        <end position="339"/>
    </location>
</feature>
<feature type="transmembrane region" description="Helical" evidence="6">
    <location>
        <begin position="191"/>
        <end position="211"/>
    </location>
</feature>
<feature type="transmembrane region" description="Helical" evidence="6">
    <location>
        <begin position="129"/>
        <end position="151"/>
    </location>
</feature>
<protein>
    <submittedName>
        <fullName evidence="8">MFS transporter</fullName>
    </submittedName>
</protein>
<dbReference type="PRINTS" id="PR01036">
    <property type="entry name" value="TCRTETB"/>
</dbReference>
<feature type="transmembrane region" description="Helical" evidence="6">
    <location>
        <begin position="39"/>
        <end position="59"/>
    </location>
</feature>
<comment type="caution">
    <text evidence="8">The sequence shown here is derived from an EMBL/GenBank/DDBJ whole genome shotgun (WGS) entry which is preliminary data.</text>
</comment>
<dbReference type="InterPro" id="IPR020846">
    <property type="entry name" value="MFS_dom"/>
</dbReference>
<gene>
    <name evidence="8" type="ORF">F8566_39590</name>
</gene>
<dbReference type="Proteomes" id="UP000468735">
    <property type="component" value="Unassembled WGS sequence"/>
</dbReference>
<feature type="domain" description="Major facilitator superfamily (MFS) profile" evidence="7">
    <location>
        <begin position="5"/>
        <end position="440"/>
    </location>
</feature>
<name>A0A6H9YQ90_9ACTN</name>
<dbReference type="Gene3D" id="1.20.1250.20">
    <property type="entry name" value="MFS general substrate transporter like domains"/>
    <property type="match status" value="1"/>
</dbReference>
<dbReference type="PANTHER" id="PTHR42718:SF9">
    <property type="entry name" value="MAJOR FACILITATOR SUPERFAMILY MULTIDRUG TRANSPORTER MFSC"/>
    <property type="match status" value="1"/>
</dbReference>
<dbReference type="GO" id="GO:0022857">
    <property type="term" value="F:transmembrane transporter activity"/>
    <property type="evidence" value="ECO:0007669"/>
    <property type="project" value="InterPro"/>
</dbReference>
<feature type="transmembrane region" description="Helical" evidence="6">
    <location>
        <begin position="414"/>
        <end position="435"/>
    </location>
</feature>
<keyword evidence="3 6" id="KW-0812">Transmembrane</keyword>
<keyword evidence="5 6" id="KW-0472">Membrane</keyword>
<reference evidence="8 9" key="1">
    <citation type="submission" date="2019-09" db="EMBL/GenBank/DDBJ databases">
        <title>Actinomadura physcomitrii sp. nov., a novel actinomycete isolated from moss [Physcomitrium sphaericum (Ludw) Fuernr].</title>
        <authorList>
            <person name="Zhuang X."/>
            <person name="Liu C."/>
        </authorList>
    </citation>
    <scope>NUCLEOTIDE SEQUENCE [LARGE SCALE GENOMIC DNA]</scope>
    <source>
        <strain evidence="8 9">HMC1</strain>
    </source>
</reference>
<keyword evidence="2" id="KW-0813">Transport</keyword>